<feature type="chain" id="PRO_5011585792" evidence="1">
    <location>
        <begin position="22"/>
        <end position="111"/>
    </location>
</feature>
<protein>
    <submittedName>
        <fullName evidence="2">Uncharacterized protein</fullName>
    </submittedName>
</protein>
<dbReference type="RefSeq" id="WP_093037340.1">
    <property type="nucleotide sequence ID" value="NZ_FMZV01000024.1"/>
</dbReference>
<evidence type="ECO:0000313" key="3">
    <source>
        <dbReference type="Proteomes" id="UP000199628"/>
    </source>
</evidence>
<organism evidence="2 3">
    <name type="scientific">Ruegeria marina</name>
    <dbReference type="NCBI Taxonomy" id="639004"/>
    <lineage>
        <taxon>Bacteria</taxon>
        <taxon>Pseudomonadati</taxon>
        <taxon>Pseudomonadota</taxon>
        <taxon>Alphaproteobacteria</taxon>
        <taxon>Rhodobacterales</taxon>
        <taxon>Roseobacteraceae</taxon>
        <taxon>Ruegeria</taxon>
    </lineage>
</organism>
<dbReference type="Proteomes" id="UP000199628">
    <property type="component" value="Unassembled WGS sequence"/>
</dbReference>
<dbReference type="EMBL" id="FMZV01000024">
    <property type="protein sequence ID" value="SDE59684.1"/>
    <property type="molecule type" value="Genomic_DNA"/>
</dbReference>
<keyword evidence="1" id="KW-0732">Signal</keyword>
<reference evidence="3" key="1">
    <citation type="submission" date="2016-10" db="EMBL/GenBank/DDBJ databases">
        <authorList>
            <person name="Varghese N."/>
            <person name="Submissions S."/>
        </authorList>
    </citation>
    <scope>NUCLEOTIDE SEQUENCE [LARGE SCALE GENOMIC DNA]</scope>
    <source>
        <strain evidence="3">CGMCC 1.9108</strain>
    </source>
</reference>
<evidence type="ECO:0000313" key="2">
    <source>
        <dbReference type="EMBL" id="SDE59684.1"/>
    </source>
</evidence>
<feature type="signal peptide" evidence="1">
    <location>
        <begin position="1"/>
        <end position="21"/>
    </location>
</feature>
<dbReference type="OrthoDB" id="9988630at2"/>
<name>A0A1G7E7L1_9RHOB</name>
<proteinExistence type="predicted"/>
<keyword evidence="3" id="KW-1185">Reference proteome</keyword>
<dbReference type="AlphaFoldDB" id="A0A1G7E7L1"/>
<accession>A0A1G7E7L1</accession>
<sequence>MKKMIVALAACAMTIPAMVSADALSDARAANICDVTRAEYLEDGRLKVWCTPGTVNPAYAGAVQGGATGGGLVGGTLGAGAAAGIIAGVVIIAAVASDDETTTTTTTTSGS</sequence>
<dbReference type="STRING" id="639004.SAMN04488239_12421"/>
<gene>
    <name evidence="2" type="ORF">SAMN04488239_12421</name>
</gene>
<evidence type="ECO:0000256" key="1">
    <source>
        <dbReference type="SAM" id="SignalP"/>
    </source>
</evidence>